<accession>A0A7Y6M7V0</accession>
<dbReference type="RefSeq" id="WP_175594418.1">
    <property type="nucleotide sequence ID" value="NZ_JABWGN010000018.1"/>
</dbReference>
<protein>
    <submittedName>
        <fullName evidence="6">C40 family peptidase</fullName>
    </submittedName>
</protein>
<dbReference type="InterPro" id="IPR000064">
    <property type="entry name" value="NLP_P60_dom"/>
</dbReference>
<comment type="caution">
    <text evidence="6">The sequence shown here is derived from an EMBL/GenBank/DDBJ whole genome shotgun (WGS) entry which is preliminary data.</text>
</comment>
<dbReference type="Gene3D" id="1.10.287.1060">
    <property type="entry name" value="ESAT-6-like"/>
    <property type="match status" value="1"/>
</dbReference>
<name>A0A7Y6M7V0_9ACTN</name>
<organism evidence="6 7">
    <name type="scientific">Nonomuraea montanisoli</name>
    <dbReference type="NCBI Taxonomy" id="2741721"/>
    <lineage>
        <taxon>Bacteria</taxon>
        <taxon>Bacillati</taxon>
        <taxon>Actinomycetota</taxon>
        <taxon>Actinomycetes</taxon>
        <taxon>Streptosporangiales</taxon>
        <taxon>Streptosporangiaceae</taxon>
        <taxon>Nonomuraea</taxon>
    </lineage>
</organism>
<feature type="domain" description="NlpC/P60" evidence="5">
    <location>
        <begin position="253"/>
        <end position="371"/>
    </location>
</feature>
<comment type="similarity">
    <text evidence="1">Belongs to the peptidase C40 family.</text>
</comment>
<sequence>MGATETVDGLPGGGTTLAGMLAKVNGNPAGIRDVARRWRGTAGKVSTGTGKLGTAVKNIDAGWQGGSADDFVKYMRNYQVAGDALHDTLSGCAGSLDTVADALETAHSKVNGICANVLAQVRSFKKSNPDATQAEFDKAIAPLVRQAIGDAEPHVSTANKAVGDAEKAIRESIKAKQVTFRGIKQVSDDPFGTTGWQPTPVPKFGTTSLAGYDGGASGGAAPGVYPGSSSGASGGVGTSFAGGGTPVPIVSGTGTGADIVNAARQHLGKPYIWGANGPSAFDCSGLVYYAMNQAGIKVGDATAESYRLSGNAVTGPPQPGDLVFFGQPATHIGIYIGDGQMIHAPKPGDVVKQSSVASNAGIGVISYRRFT</sequence>
<evidence type="ECO:0000313" key="7">
    <source>
        <dbReference type="Proteomes" id="UP000586042"/>
    </source>
</evidence>
<reference evidence="6 7" key="1">
    <citation type="submission" date="2020-06" db="EMBL/GenBank/DDBJ databases">
        <title>Nonomuraea sp. SMC257, a novel actinomycete isolated from soil.</title>
        <authorList>
            <person name="Chanama M."/>
        </authorList>
    </citation>
    <scope>NUCLEOTIDE SEQUENCE [LARGE SCALE GENOMIC DNA]</scope>
    <source>
        <strain evidence="6 7">SMC257</strain>
    </source>
</reference>
<dbReference type="PANTHER" id="PTHR47359">
    <property type="entry name" value="PEPTIDOGLYCAN DL-ENDOPEPTIDASE CWLO"/>
    <property type="match status" value="1"/>
</dbReference>
<evidence type="ECO:0000259" key="5">
    <source>
        <dbReference type="PROSITE" id="PS51935"/>
    </source>
</evidence>
<dbReference type="SUPFAM" id="SSF54001">
    <property type="entry name" value="Cysteine proteinases"/>
    <property type="match status" value="1"/>
</dbReference>
<evidence type="ECO:0000256" key="1">
    <source>
        <dbReference type="ARBA" id="ARBA00007074"/>
    </source>
</evidence>
<evidence type="ECO:0000256" key="4">
    <source>
        <dbReference type="ARBA" id="ARBA00022807"/>
    </source>
</evidence>
<dbReference type="InterPro" id="IPR036689">
    <property type="entry name" value="ESAT-6-like_sf"/>
</dbReference>
<dbReference type="InterPro" id="IPR038765">
    <property type="entry name" value="Papain-like_cys_pep_sf"/>
</dbReference>
<keyword evidence="4" id="KW-0788">Thiol protease</keyword>
<dbReference type="GO" id="GO:0006508">
    <property type="term" value="P:proteolysis"/>
    <property type="evidence" value="ECO:0007669"/>
    <property type="project" value="UniProtKB-KW"/>
</dbReference>
<dbReference type="Pfam" id="PF00877">
    <property type="entry name" value="NLPC_P60"/>
    <property type="match status" value="1"/>
</dbReference>
<dbReference type="InterPro" id="IPR010310">
    <property type="entry name" value="T7SS_ESAT-6-like"/>
</dbReference>
<dbReference type="Pfam" id="PF06013">
    <property type="entry name" value="WXG100"/>
    <property type="match status" value="1"/>
</dbReference>
<keyword evidence="3" id="KW-0378">Hydrolase</keyword>
<keyword evidence="7" id="KW-1185">Reference proteome</keyword>
<dbReference type="PROSITE" id="PS51935">
    <property type="entry name" value="NLPC_P60"/>
    <property type="match status" value="1"/>
</dbReference>
<evidence type="ECO:0000313" key="6">
    <source>
        <dbReference type="EMBL" id="NUW36961.1"/>
    </source>
</evidence>
<proteinExistence type="inferred from homology"/>
<dbReference type="GO" id="GO:0008234">
    <property type="term" value="F:cysteine-type peptidase activity"/>
    <property type="evidence" value="ECO:0007669"/>
    <property type="project" value="UniProtKB-KW"/>
</dbReference>
<dbReference type="EMBL" id="JABWGN010000018">
    <property type="protein sequence ID" value="NUW36961.1"/>
    <property type="molecule type" value="Genomic_DNA"/>
</dbReference>
<dbReference type="InterPro" id="IPR051794">
    <property type="entry name" value="PG_Endopeptidase_C40"/>
</dbReference>
<evidence type="ECO:0000256" key="2">
    <source>
        <dbReference type="ARBA" id="ARBA00022670"/>
    </source>
</evidence>
<dbReference type="PANTHER" id="PTHR47359:SF3">
    <property type="entry name" value="NLP_P60 DOMAIN-CONTAINING PROTEIN-RELATED"/>
    <property type="match status" value="1"/>
</dbReference>
<dbReference type="AlphaFoldDB" id="A0A7Y6M7V0"/>
<dbReference type="SUPFAM" id="SSF140453">
    <property type="entry name" value="EsxAB dimer-like"/>
    <property type="match status" value="1"/>
</dbReference>
<keyword evidence="2" id="KW-0645">Protease</keyword>
<evidence type="ECO:0000256" key="3">
    <source>
        <dbReference type="ARBA" id="ARBA00022801"/>
    </source>
</evidence>
<dbReference type="Proteomes" id="UP000586042">
    <property type="component" value="Unassembled WGS sequence"/>
</dbReference>
<gene>
    <name evidence="6" type="ORF">HTZ77_36985</name>
</gene>
<dbReference type="Gene3D" id="3.90.1720.10">
    <property type="entry name" value="endopeptidase domain like (from Nostoc punctiforme)"/>
    <property type="match status" value="1"/>
</dbReference>